<keyword evidence="2" id="KW-0472">Membrane</keyword>
<reference evidence="3" key="1">
    <citation type="submission" date="2021-01" db="EMBL/GenBank/DDBJ databases">
        <authorList>
            <person name="Corre E."/>
            <person name="Pelletier E."/>
            <person name="Niang G."/>
            <person name="Scheremetjew M."/>
            <person name="Finn R."/>
            <person name="Kale V."/>
            <person name="Holt S."/>
            <person name="Cochrane G."/>
            <person name="Meng A."/>
            <person name="Brown T."/>
            <person name="Cohen L."/>
        </authorList>
    </citation>
    <scope>NUCLEOTIDE SEQUENCE</scope>
    <source>
        <strain evidence="3">CCMP2084</strain>
    </source>
</reference>
<dbReference type="AlphaFoldDB" id="A0A7S2UH29"/>
<proteinExistence type="predicted"/>
<organism evidence="3">
    <name type="scientific">Attheya septentrionalis</name>
    <dbReference type="NCBI Taxonomy" id="420275"/>
    <lineage>
        <taxon>Eukaryota</taxon>
        <taxon>Sar</taxon>
        <taxon>Stramenopiles</taxon>
        <taxon>Ochrophyta</taxon>
        <taxon>Bacillariophyta</taxon>
        <taxon>Coscinodiscophyceae</taxon>
        <taxon>Chaetocerotophycidae</taxon>
        <taxon>Chaetocerotales</taxon>
        <taxon>Attheyaceae</taxon>
        <taxon>Attheya</taxon>
    </lineage>
</organism>
<evidence type="ECO:0000313" key="3">
    <source>
        <dbReference type="EMBL" id="CAD9819453.1"/>
    </source>
</evidence>
<protein>
    <submittedName>
        <fullName evidence="3">Uncharacterized protein</fullName>
    </submittedName>
</protein>
<name>A0A7S2UH29_9STRA</name>
<accession>A0A7S2UH29</accession>
<evidence type="ECO:0000256" key="2">
    <source>
        <dbReference type="SAM" id="Phobius"/>
    </source>
</evidence>
<keyword evidence="2" id="KW-1133">Transmembrane helix</keyword>
<feature type="transmembrane region" description="Helical" evidence="2">
    <location>
        <begin position="46"/>
        <end position="66"/>
    </location>
</feature>
<feature type="compositionally biased region" description="Basic residues" evidence="1">
    <location>
        <begin position="117"/>
        <end position="130"/>
    </location>
</feature>
<sequence>MTVFHGAQWGRRLEAEAEAEAGDANEGNEGNYYDDDEEAKSAMNGMMVLIGIVLTVTMLYGIWVFCKRRTENQTFHAMSSASKQITSTFELDQGDDDESACRDSGPGRRGRAWMLTRHLRGHKNGGHGKAKGYIPPPSEEQHAPDNMNDATIV</sequence>
<evidence type="ECO:0000256" key="1">
    <source>
        <dbReference type="SAM" id="MobiDB-lite"/>
    </source>
</evidence>
<feature type="region of interest" description="Disordered" evidence="1">
    <location>
        <begin position="89"/>
        <end position="153"/>
    </location>
</feature>
<keyword evidence="2" id="KW-0812">Transmembrane</keyword>
<feature type="region of interest" description="Disordered" evidence="1">
    <location>
        <begin position="17"/>
        <end position="36"/>
    </location>
</feature>
<dbReference type="EMBL" id="HBHQ01016884">
    <property type="protein sequence ID" value="CAD9819453.1"/>
    <property type="molecule type" value="Transcribed_RNA"/>
</dbReference>
<gene>
    <name evidence="3" type="ORF">ASEP1449_LOCUS11286</name>
</gene>